<keyword evidence="4" id="KW-1003">Cell membrane</keyword>
<evidence type="ECO:0000256" key="4">
    <source>
        <dbReference type="ARBA" id="ARBA00022475"/>
    </source>
</evidence>
<dbReference type="RefSeq" id="WP_186941827.1">
    <property type="nucleotide sequence ID" value="NZ_JACOGA010000007.1"/>
</dbReference>
<dbReference type="PANTHER" id="PTHR42711:SF5">
    <property type="entry name" value="ABC TRANSPORTER ATP-BINDING PROTEIN NATA"/>
    <property type="match status" value="1"/>
</dbReference>
<proteinExistence type="inferred from homology"/>
<gene>
    <name evidence="8" type="ORF">H8K55_09400</name>
</gene>
<sequence length="818" mass="91074">MQSYISGNPYDLSRIISTVLCDAATENWDGAKAGRSVLEAMLVRSSFIAPVDRLLRRELDAHVCKGRYYLIPAQATSVAIERIDAILHAAITWCKSHFDLPLPTITIYLKDDFAAPTYVSFDTPSLALIQIPQNLLHQDDLDRLLWHEIGHCFLRCGIRFLDEGFATWVELSRSNAQFDAHIAHTLIAKSDKHEQFTLSELLATGFTSTLGFEDRVSNVLEREALYPKAALVIDAIVNVIGTDGLARLFQQIRETPEQSLSLVKQAAGDQFHLLSQIVSKQQDDDEKTETLDLQKTRKDVLITRAACDVKTLSQMTEQIYALTVSTNGKLSANTGIQPILLDAYISTRELSHKFSGDIGDKLEKSIDKLVNSLNKGTPDLYSVELLARYSLIKLIDAQNFFDRATLAAKANKLVDAAIAMRADTADALLTRAHLLIHTPIQYGGDPDAGMNILLQIAKRTDEYRTIAISIYQKNFGQSPLLLDTSAPAHETSSTTAIQTSILTSEPPRIAEDAPILFDIQGLSFERNTDFSIEIDSMHVRAGEIFGLIGANGAGKSLLLECCLGLNQFDARSHQVFGQDYAAWNKRLANRRKIGAKLHRLGFDTSYRVSDIVLLARASFGSDDTEVYKLFSIGSLLNKRYAWLSTGQRQRLDLYFAFHQGADLLFLDEPTLGLDDEYSARLFSLMATKTKQGAAIIVVSHNQQVLSMCHRIGVLSQGRMPAVGSASELAEKYLSQYRVEVTHLHDVDAFEHKLQAMHAHLIIKRTDAVIALGDHAFLERFQQSVAIDKINNYQVRQSELSDLYAVASNMTKIQKDTHE</sequence>
<evidence type="ECO:0000256" key="3">
    <source>
        <dbReference type="ARBA" id="ARBA00022458"/>
    </source>
</evidence>
<evidence type="ECO:0000313" key="8">
    <source>
        <dbReference type="EMBL" id="MBC3873804.1"/>
    </source>
</evidence>
<dbReference type="Proteomes" id="UP000624279">
    <property type="component" value="Unassembled WGS sequence"/>
</dbReference>
<evidence type="ECO:0000259" key="7">
    <source>
        <dbReference type="PROSITE" id="PS50893"/>
    </source>
</evidence>
<protein>
    <submittedName>
        <fullName evidence="8">ABC transporter ATP-binding protein</fullName>
    </submittedName>
</protein>
<dbReference type="PANTHER" id="PTHR42711">
    <property type="entry name" value="ABC TRANSPORTER ATP-BINDING PROTEIN"/>
    <property type="match status" value="1"/>
</dbReference>
<dbReference type="SUPFAM" id="SSF52540">
    <property type="entry name" value="P-loop containing nucleoside triphosphate hydrolases"/>
    <property type="match status" value="1"/>
</dbReference>
<keyword evidence="4" id="KW-0472">Membrane</keyword>
<keyword evidence="6 8" id="KW-0067">ATP-binding</keyword>
<dbReference type="InterPro" id="IPR027417">
    <property type="entry name" value="P-loop_NTPase"/>
</dbReference>
<evidence type="ECO:0000256" key="5">
    <source>
        <dbReference type="ARBA" id="ARBA00022741"/>
    </source>
</evidence>
<dbReference type="SMART" id="SM00382">
    <property type="entry name" value="AAA"/>
    <property type="match status" value="1"/>
</dbReference>
<evidence type="ECO:0000313" key="9">
    <source>
        <dbReference type="Proteomes" id="UP000624279"/>
    </source>
</evidence>
<keyword evidence="9" id="KW-1185">Reference proteome</keyword>
<dbReference type="InterPro" id="IPR003439">
    <property type="entry name" value="ABC_transporter-like_ATP-bd"/>
</dbReference>
<keyword evidence="2" id="KW-0813">Transport</keyword>
<dbReference type="GO" id="GO:0005524">
    <property type="term" value="F:ATP binding"/>
    <property type="evidence" value="ECO:0007669"/>
    <property type="project" value="UniProtKB-KW"/>
</dbReference>
<name>A0ABR6YBY6_9BURK</name>
<keyword evidence="5" id="KW-0547">Nucleotide-binding</keyword>
<evidence type="ECO:0000256" key="1">
    <source>
        <dbReference type="ARBA" id="ARBA00005417"/>
    </source>
</evidence>
<dbReference type="Gene3D" id="1.10.390.10">
    <property type="entry name" value="Neutral Protease Domain 2"/>
    <property type="match status" value="1"/>
</dbReference>
<dbReference type="Pfam" id="PF00005">
    <property type="entry name" value="ABC_tran"/>
    <property type="match status" value="1"/>
</dbReference>
<accession>A0ABR6YBY6</accession>
<feature type="domain" description="ABC transporter" evidence="7">
    <location>
        <begin position="517"/>
        <end position="741"/>
    </location>
</feature>
<reference evidence="8 9" key="1">
    <citation type="submission" date="2020-08" db="EMBL/GenBank/DDBJ databases">
        <title>Novel species isolated from subtropical streams in China.</title>
        <authorList>
            <person name="Lu H."/>
        </authorList>
    </citation>
    <scope>NUCLEOTIDE SEQUENCE [LARGE SCALE GENOMIC DNA]</scope>
    <source>
        <strain evidence="8 9">LX15W</strain>
    </source>
</reference>
<dbReference type="PROSITE" id="PS50893">
    <property type="entry name" value="ABC_TRANSPORTER_2"/>
    <property type="match status" value="1"/>
</dbReference>
<dbReference type="InterPro" id="IPR003593">
    <property type="entry name" value="AAA+_ATPase"/>
</dbReference>
<organism evidence="8 9">
    <name type="scientific">Undibacterium flavidum</name>
    <dbReference type="NCBI Taxonomy" id="2762297"/>
    <lineage>
        <taxon>Bacteria</taxon>
        <taxon>Pseudomonadati</taxon>
        <taxon>Pseudomonadota</taxon>
        <taxon>Betaproteobacteria</taxon>
        <taxon>Burkholderiales</taxon>
        <taxon>Oxalobacteraceae</taxon>
        <taxon>Undibacterium</taxon>
    </lineage>
</organism>
<comment type="caution">
    <text evidence="8">The sequence shown here is derived from an EMBL/GenBank/DDBJ whole genome shotgun (WGS) entry which is preliminary data.</text>
</comment>
<evidence type="ECO:0000256" key="2">
    <source>
        <dbReference type="ARBA" id="ARBA00022448"/>
    </source>
</evidence>
<dbReference type="EMBL" id="JACOGA010000007">
    <property type="protein sequence ID" value="MBC3873804.1"/>
    <property type="molecule type" value="Genomic_DNA"/>
</dbReference>
<dbReference type="Gene3D" id="3.40.50.300">
    <property type="entry name" value="P-loop containing nucleotide triphosphate hydrolases"/>
    <property type="match status" value="1"/>
</dbReference>
<dbReference type="InterPro" id="IPR050763">
    <property type="entry name" value="ABC_transporter_ATP-binding"/>
</dbReference>
<keyword evidence="3" id="KW-0536">Nodulation</keyword>
<comment type="similarity">
    <text evidence="1">Belongs to the ABC transporter superfamily.</text>
</comment>
<dbReference type="SUPFAM" id="SSF55486">
    <property type="entry name" value="Metalloproteases ('zincins'), catalytic domain"/>
    <property type="match status" value="1"/>
</dbReference>
<evidence type="ECO:0000256" key="6">
    <source>
        <dbReference type="ARBA" id="ARBA00022840"/>
    </source>
</evidence>
<dbReference type="InterPro" id="IPR027268">
    <property type="entry name" value="Peptidase_M4/M1_CTD_sf"/>
</dbReference>